<dbReference type="OMA" id="EDHLANC"/>
<dbReference type="Gene3D" id="3.10.10.10">
    <property type="entry name" value="HIV Type 1 Reverse Transcriptase, subunit A, domain 1"/>
    <property type="match status" value="1"/>
</dbReference>
<dbReference type="PANTHER" id="PTHR37984:SF5">
    <property type="entry name" value="PROTEIN NYNRIN-LIKE"/>
    <property type="match status" value="1"/>
</dbReference>
<feature type="region of interest" description="Disordered" evidence="8">
    <location>
        <begin position="940"/>
        <end position="974"/>
    </location>
</feature>
<dbReference type="RefSeq" id="XP_018014569.1">
    <property type="nucleotide sequence ID" value="XM_018159080.2"/>
</dbReference>
<dbReference type="GeneID" id="108671526"/>
<dbReference type="PANTHER" id="PTHR37984">
    <property type="entry name" value="PROTEIN CBG26694"/>
    <property type="match status" value="1"/>
</dbReference>
<keyword evidence="6" id="KW-0378">Hydrolase</keyword>
<keyword evidence="2" id="KW-0808">Transferase</keyword>
<dbReference type="Gene3D" id="2.40.70.10">
    <property type="entry name" value="Acid Proteases"/>
    <property type="match status" value="1"/>
</dbReference>
<gene>
    <name evidence="11" type="primary">LOC108671526</name>
</gene>
<dbReference type="SUPFAM" id="SSF56672">
    <property type="entry name" value="DNA/RNA polymerases"/>
    <property type="match status" value="1"/>
</dbReference>
<dbReference type="Gene3D" id="3.30.70.270">
    <property type="match status" value="2"/>
</dbReference>
<dbReference type="SUPFAM" id="SSF51283">
    <property type="entry name" value="dUTPase-like"/>
    <property type="match status" value="1"/>
</dbReference>
<feature type="region of interest" description="Disordered" evidence="8">
    <location>
        <begin position="818"/>
        <end position="849"/>
    </location>
</feature>
<dbReference type="FunFam" id="3.10.20.370:FF:000001">
    <property type="entry name" value="Retrovirus-related Pol polyprotein from transposon 17.6-like protein"/>
    <property type="match status" value="1"/>
</dbReference>
<dbReference type="Pfam" id="PF13975">
    <property type="entry name" value="gag-asp_proteas"/>
    <property type="match status" value="1"/>
</dbReference>
<dbReference type="Pfam" id="PF17917">
    <property type="entry name" value="RT_RNaseH"/>
    <property type="match status" value="1"/>
</dbReference>
<keyword evidence="7" id="KW-0695">RNA-directed DNA polymerase</keyword>
<dbReference type="AlphaFoldDB" id="A0A8B7NLM4"/>
<keyword evidence="10" id="KW-1185">Reference proteome</keyword>
<dbReference type="CDD" id="cd09274">
    <property type="entry name" value="RNase_HI_RT_Ty3"/>
    <property type="match status" value="1"/>
</dbReference>
<name>A0A8B7NLM4_HYAAZ</name>
<sequence length="1091" mass="121437">MKTKDSNASSYFVTAKINGQYFDALVDNGAAVSVISEELLTRMSPAAVVRPDSRTELRGFGNTVIPVLGDTTVNIEIEDLQASSCRIVVVPRGVTSRPLVLGLDFLEKHFMVIDTVNRLLLYSPPDESPHSVHLKTSCGLDVQTTVRTVDNVTILPHELKLIKVRLSDMCIPDGSEGYLEPFSVHSTCGEEIKVAYSLNAVKNGHIMVELLNVNPSEVQLRRKTKIGIFCVSSNLVSVLGSDGVGESVITSAGESGVSVENSIRVGTSDICAGDLFDFSKSDLSNVQIATVKCMLEKRRAAISLHKHDLGRTATARHVIDVQGNPPCKQRYRRFQGPLRHEIEEELRKLQDRDIIERSNSPWSSPLVPIRKKDGNLRLCVDYRALNSVTKRDSFPLPNMIDGLSNLNNTHYFSTFDLMQGFYQMEMDEASKEFTAFSTGDSHWQWKRMPFGLTNSPSSFMQLMALVLAGIPWSIAISYIDDVIITGSTFEDHLANCDLVLSRFEEHGLKVRPDKCSLFRSEVTYLGHTVGRDGVRPDRRNVQAILDFPQPKTQRQVRRYLGMVNFFRRHIPNASTIIKPLDELINQKKLSWTEECNAAFLGLKQILTNPPVLSFPDFSREAAPLIITVDASGVGAGAVLTQQQDGVERPLAYASTTFNQVEVNYSATERELAGLRWAVKTFRPFIYGRKYVIRTDHRALIYLNNMKSVDARLMRTYEELHCGQYEIQFVPGKENVVADALSRMVDLPVRSDQVPSNYAVSLQGYKLNVVPGGPDSLFYALALGISGSMDEHPVIREATVACVLKNPIKYGIGKAHEAIQQRHGAARQHRPATSSRRQLERPEVASQNSALGAFSVPPIATSEGHNFGEFKINLSGLADKIAAAIRQRADYQPSNVAANDETEEQREEPLSELEEDEQVSLEWEHLSDGLEEVLENYVASPDPVVDNRTSPEPALSSGASTVVPTTQPRATTRSQTRRVVEDLVKALTLNAGRESDFLRAADTPYSFTLKKGHPTYLSEDFELPEEFSGPKTLSKFEQRRGHPAGAAQDFELPEEFHFLARSSVSEGPDLSDHLDREMNSLSDRWNTEDEEL</sequence>
<dbReference type="Pfam" id="PF00078">
    <property type="entry name" value="RVT_1"/>
    <property type="match status" value="1"/>
</dbReference>
<dbReference type="PROSITE" id="PS50878">
    <property type="entry name" value="RT_POL"/>
    <property type="match status" value="1"/>
</dbReference>
<dbReference type="InterPro" id="IPR050951">
    <property type="entry name" value="Retrovirus_Pol_polyprotein"/>
</dbReference>
<feature type="region of interest" description="Disordered" evidence="8">
    <location>
        <begin position="1062"/>
        <end position="1091"/>
    </location>
</feature>
<evidence type="ECO:0000256" key="7">
    <source>
        <dbReference type="ARBA" id="ARBA00022918"/>
    </source>
</evidence>
<dbReference type="GO" id="GO:0004519">
    <property type="term" value="F:endonuclease activity"/>
    <property type="evidence" value="ECO:0007669"/>
    <property type="project" value="UniProtKB-KW"/>
</dbReference>
<evidence type="ECO:0000313" key="10">
    <source>
        <dbReference type="Proteomes" id="UP000694843"/>
    </source>
</evidence>
<dbReference type="FunFam" id="3.30.70.270:FF:000020">
    <property type="entry name" value="Transposon Tf2-6 polyprotein-like Protein"/>
    <property type="match status" value="1"/>
</dbReference>
<feature type="compositionally biased region" description="Polar residues" evidence="8">
    <location>
        <begin position="956"/>
        <end position="973"/>
    </location>
</feature>
<dbReference type="SUPFAM" id="SSF50630">
    <property type="entry name" value="Acid proteases"/>
    <property type="match status" value="1"/>
</dbReference>
<feature type="domain" description="Reverse transcriptase" evidence="9">
    <location>
        <begin position="350"/>
        <end position="529"/>
    </location>
</feature>
<feature type="region of interest" description="Disordered" evidence="8">
    <location>
        <begin position="891"/>
        <end position="917"/>
    </location>
</feature>
<evidence type="ECO:0000256" key="4">
    <source>
        <dbReference type="ARBA" id="ARBA00022722"/>
    </source>
</evidence>
<dbReference type="Gene3D" id="3.10.20.370">
    <property type="match status" value="1"/>
</dbReference>
<evidence type="ECO:0000313" key="11">
    <source>
        <dbReference type="RefSeq" id="XP_018014569.1"/>
    </source>
</evidence>
<protein>
    <recommendedName>
        <fullName evidence="1">RNA-directed DNA polymerase</fullName>
        <ecNumber evidence="1">2.7.7.49</ecNumber>
    </recommendedName>
</protein>
<dbReference type="InterPro" id="IPR041373">
    <property type="entry name" value="RT_RNaseH"/>
</dbReference>
<proteinExistence type="predicted"/>
<keyword evidence="3" id="KW-0548">Nucleotidyltransferase</keyword>
<dbReference type="EC" id="2.7.7.49" evidence="1"/>
<evidence type="ECO:0000256" key="2">
    <source>
        <dbReference type="ARBA" id="ARBA00022679"/>
    </source>
</evidence>
<dbReference type="GO" id="GO:0016787">
    <property type="term" value="F:hydrolase activity"/>
    <property type="evidence" value="ECO:0007669"/>
    <property type="project" value="UniProtKB-KW"/>
</dbReference>
<reference evidence="11" key="1">
    <citation type="submission" date="2025-08" db="UniProtKB">
        <authorList>
            <consortium name="RefSeq"/>
        </authorList>
    </citation>
    <scope>IDENTIFICATION</scope>
    <source>
        <tissue evidence="11">Whole organism</tissue>
    </source>
</reference>
<dbReference type="Proteomes" id="UP000694843">
    <property type="component" value="Unplaced"/>
</dbReference>
<dbReference type="CDD" id="cd00303">
    <property type="entry name" value="retropepsin_like"/>
    <property type="match status" value="1"/>
</dbReference>
<dbReference type="InterPro" id="IPR000477">
    <property type="entry name" value="RT_dom"/>
</dbReference>
<keyword evidence="5" id="KW-0255">Endonuclease</keyword>
<dbReference type="InterPro" id="IPR043502">
    <property type="entry name" value="DNA/RNA_pol_sf"/>
</dbReference>
<feature type="compositionally biased region" description="Acidic residues" evidence="8">
    <location>
        <begin position="899"/>
        <end position="917"/>
    </location>
</feature>
<evidence type="ECO:0000256" key="8">
    <source>
        <dbReference type="SAM" id="MobiDB-lite"/>
    </source>
</evidence>
<organism evidence="10 11">
    <name type="scientific">Hyalella azteca</name>
    <name type="common">Amphipod</name>
    <dbReference type="NCBI Taxonomy" id="294128"/>
    <lineage>
        <taxon>Eukaryota</taxon>
        <taxon>Metazoa</taxon>
        <taxon>Ecdysozoa</taxon>
        <taxon>Arthropoda</taxon>
        <taxon>Crustacea</taxon>
        <taxon>Multicrustacea</taxon>
        <taxon>Malacostraca</taxon>
        <taxon>Eumalacostraca</taxon>
        <taxon>Peracarida</taxon>
        <taxon>Amphipoda</taxon>
        <taxon>Senticaudata</taxon>
        <taxon>Talitrida</taxon>
        <taxon>Talitroidea</taxon>
        <taxon>Hyalellidae</taxon>
        <taxon>Hyalella</taxon>
    </lineage>
</organism>
<dbReference type="KEGG" id="hazt:108671526"/>
<keyword evidence="4" id="KW-0540">Nuclease</keyword>
<evidence type="ECO:0000256" key="6">
    <source>
        <dbReference type="ARBA" id="ARBA00022801"/>
    </source>
</evidence>
<dbReference type="Gene3D" id="2.70.40.10">
    <property type="match status" value="1"/>
</dbReference>
<evidence type="ECO:0000256" key="1">
    <source>
        <dbReference type="ARBA" id="ARBA00012493"/>
    </source>
</evidence>
<dbReference type="InterPro" id="IPR043128">
    <property type="entry name" value="Rev_trsase/Diguanyl_cyclase"/>
</dbReference>
<dbReference type="OrthoDB" id="6382106at2759"/>
<dbReference type="InterPro" id="IPR036157">
    <property type="entry name" value="dUTPase-like_sf"/>
</dbReference>
<evidence type="ECO:0000256" key="3">
    <source>
        <dbReference type="ARBA" id="ARBA00022695"/>
    </source>
</evidence>
<dbReference type="GO" id="GO:0003964">
    <property type="term" value="F:RNA-directed DNA polymerase activity"/>
    <property type="evidence" value="ECO:0007669"/>
    <property type="project" value="UniProtKB-KW"/>
</dbReference>
<dbReference type="CDD" id="cd01647">
    <property type="entry name" value="RT_LTR"/>
    <property type="match status" value="1"/>
</dbReference>
<accession>A0A8B7NLM4</accession>
<evidence type="ECO:0000256" key="5">
    <source>
        <dbReference type="ARBA" id="ARBA00022759"/>
    </source>
</evidence>
<evidence type="ECO:0000259" key="9">
    <source>
        <dbReference type="PROSITE" id="PS50878"/>
    </source>
</evidence>
<dbReference type="InterPro" id="IPR021109">
    <property type="entry name" value="Peptidase_aspartic_dom_sf"/>
</dbReference>